<dbReference type="GO" id="GO:0005634">
    <property type="term" value="C:nucleus"/>
    <property type="evidence" value="ECO:0007669"/>
    <property type="project" value="TreeGrafter"/>
</dbReference>
<evidence type="ECO:0000256" key="11">
    <source>
        <dbReference type="ARBA" id="ARBA00047899"/>
    </source>
</evidence>
<evidence type="ECO:0000313" key="16">
    <source>
        <dbReference type="EMBL" id="CAE0611136.1"/>
    </source>
</evidence>
<keyword evidence="10" id="KW-0460">Magnesium</keyword>
<feature type="compositionally biased region" description="Acidic residues" evidence="13">
    <location>
        <begin position="214"/>
        <end position="229"/>
    </location>
</feature>
<evidence type="ECO:0000256" key="10">
    <source>
        <dbReference type="ARBA" id="ARBA00022842"/>
    </source>
</evidence>
<evidence type="ECO:0000256" key="2">
    <source>
        <dbReference type="ARBA" id="ARBA00009196"/>
    </source>
</evidence>
<dbReference type="GO" id="GO:0046872">
    <property type="term" value="F:metal ion binding"/>
    <property type="evidence" value="ECO:0007669"/>
    <property type="project" value="UniProtKB-KW"/>
</dbReference>
<reference evidence="16" key="1">
    <citation type="submission" date="2021-01" db="EMBL/GenBank/DDBJ databases">
        <authorList>
            <person name="Corre E."/>
            <person name="Pelletier E."/>
            <person name="Niang G."/>
            <person name="Scheremetjew M."/>
            <person name="Finn R."/>
            <person name="Kale V."/>
            <person name="Holt S."/>
            <person name="Cochrane G."/>
            <person name="Meng A."/>
            <person name="Brown T."/>
            <person name="Cohen L."/>
        </authorList>
    </citation>
    <scope>NUCLEOTIDE SEQUENCE</scope>
    <source>
        <strain evidence="16">CCMP1897</strain>
    </source>
</reference>
<evidence type="ECO:0000256" key="13">
    <source>
        <dbReference type="SAM" id="MobiDB-lite"/>
    </source>
</evidence>
<dbReference type="PANTHER" id="PTHR45852">
    <property type="entry name" value="SER/THR-PROTEIN KINASE RIO2"/>
    <property type="match status" value="1"/>
</dbReference>
<dbReference type="InterPro" id="IPR000687">
    <property type="entry name" value="RIO_kinase"/>
</dbReference>
<feature type="compositionally biased region" description="Basic and acidic residues" evidence="13">
    <location>
        <begin position="230"/>
        <end position="244"/>
    </location>
</feature>
<dbReference type="GO" id="GO:0005829">
    <property type="term" value="C:cytosol"/>
    <property type="evidence" value="ECO:0007669"/>
    <property type="project" value="TreeGrafter"/>
</dbReference>
<organism evidence="16">
    <name type="scientific">Picocystis salinarum</name>
    <dbReference type="NCBI Taxonomy" id="88271"/>
    <lineage>
        <taxon>Eukaryota</taxon>
        <taxon>Viridiplantae</taxon>
        <taxon>Chlorophyta</taxon>
        <taxon>Picocystophyceae</taxon>
        <taxon>Picocystales</taxon>
        <taxon>Picocystaceae</taxon>
        <taxon>Picocystis</taxon>
    </lineage>
</organism>
<evidence type="ECO:0000313" key="15">
    <source>
        <dbReference type="EMBL" id="CAE0611134.1"/>
    </source>
</evidence>
<comment type="catalytic activity">
    <reaction evidence="12">
        <text>L-seryl-[protein] + ATP = O-phospho-L-seryl-[protein] + ADP + H(+)</text>
        <dbReference type="Rhea" id="RHEA:17989"/>
        <dbReference type="Rhea" id="RHEA-COMP:9863"/>
        <dbReference type="Rhea" id="RHEA-COMP:11604"/>
        <dbReference type="ChEBI" id="CHEBI:15378"/>
        <dbReference type="ChEBI" id="CHEBI:29999"/>
        <dbReference type="ChEBI" id="CHEBI:30616"/>
        <dbReference type="ChEBI" id="CHEBI:83421"/>
        <dbReference type="ChEBI" id="CHEBI:456216"/>
        <dbReference type="EC" id="2.7.11.1"/>
    </reaction>
</comment>
<evidence type="ECO:0000256" key="3">
    <source>
        <dbReference type="ARBA" id="ARBA00012513"/>
    </source>
</evidence>
<comment type="similarity">
    <text evidence="2">Belongs to the protein kinase superfamily. RIO-type Ser/Thr kinase family.</text>
</comment>
<protein>
    <recommendedName>
        <fullName evidence="3">non-specific serine/threonine protein kinase</fullName>
        <ecNumber evidence="3">2.7.11.1</ecNumber>
    </recommendedName>
</protein>
<evidence type="ECO:0000256" key="9">
    <source>
        <dbReference type="ARBA" id="ARBA00022840"/>
    </source>
</evidence>
<keyword evidence="9" id="KW-0067">ATP-binding</keyword>
<keyword evidence="7" id="KW-0547">Nucleotide-binding</keyword>
<dbReference type="GO" id="GO:0005524">
    <property type="term" value="F:ATP binding"/>
    <property type="evidence" value="ECO:0007669"/>
    <property type="project" value="UniProtKB-KW"/>
</dbReference>
<dbReference type="EMBL" id="HBIS01005507">
    <property type="protein sequence ID" value="CAE0611136.1"/>
    <property type="molecule type" value="Transcribed_RNA"/>
</dbReference>
<evidence type="ECO:0000256" key="12">
    <source>
        <dbReference type="ARBA" id="ARBA00048679"/>
    </source>
</evidence>
<dbReference type="GO" id="GO:0030688">
    <property type="term" value="C:preribosome, small subunit precursor"/>
    <property type="evidence" value="ECO:0007669"/>
    <property type="project" value="TreeGrafter"/>
</dbReference>
<evidence type="ECO:0000259" key="14">
    <source>
        <dbReference type="SMART" id="SM00090"/>
    </source>
</evidence>
<dbReference type="InterPro" id="IPR011009">
    <property type="entry name" value="Kinase-like_dom_sf"/>
</dbReference>
<dbReference type="AlphaFoldDB" id="A0A6U9R8V0"/>
<evidence type="ECO:0000256" key="5">
    <source>
        <dbReference type="ARBA" id="ARBA00022679"/>
    </source>
</evidence>
<evidence type="ECO:0000256" key="7">
    <source>
        <dbReference type="ARBA" id="ARBA00022741"/>
    </source>
</evidence>
<dbReference type="EC" id="2.7.11.1" evidence="3"/>
<evidence type="ECO:0000256" key="8">
    <source>
        <dbReference type="ARBA" id="ARBA00022777"/>
    </source>
</evidence>
<proteinExistence type="inferred from homology"/>
<sequence>MVLKLHRLGRTSFRAVKNKRDYLEHRKNFSWLYLSRLAAKKEFAFMRALGEHGFPVPEAIEVNRHCVLMERMAAYPLVRVRNLGNVQDVYRQAVGLVARLAQHGLIHCDFNEFNLMITEREELIVIDFPQMVSTSHPNAKMFYERDVRCIVDWFHKQYRYDDVDDAESHFSFETVVGRSAAGLLDKELRASGYDKECEDTLEDWRKASHGDSGSSEEEEELSNDEEELPELERAALDVTKLEVG</sequence>
<gene>
    <name evidence="15" type="ORF">PSAL00342_LOCUS4969</name>
    <name evidence="16" type="ORF">PSAL00342_LOCUS4971</name>
</gene>
<evidence type="ECO:0000256" key="4">
    <source>
        <dbReference type="ARBA" id="ARBA00022527"/>
    </source>
</evidence>
<dbReference type="PANTHER" id="PTHR45852:SF1">
    <property type="entry name" value="SERINE_THREONINE-PROTEIN KINASE RIO2"/>
    <property type="match status" value="1"/>
</dbReference>
<keyword evidence="8" id="KW-0418">Kinase</keyword>
<dbReference type="CDD" id="cd05144">
    <property type="entry name" value="RIO2_C"/>
    <property type="match status" value="1"/>
</dbReference>
<dbReference type="SUPFAM" id="SSF56112">
    <property type="entry name" value="Protein kinase-like (PK-like)"/>
    <property type="match status" value="1"/>
</dbReference>
<dbReference type="FunFam" id="3.30.200.20:FF:000052">
    <property type="entry name" value="Serine/threonine-protein kinase RIO2"/>
    <property type="match status" value="1"/>
</dbReference>
<comment type="cofactor">
    <cofactor evidence="1">
        <name>Mg(2+)</name>
        <dbReference type="ChEBI" id="CHEBI:18420"/>
    </cofactor>
</comment>
<keyword evidence="5" id="KW-0808">Transferase</keyword>
<evidence type="ECO:0000256" key="6">
    <source>
        <dbReference type="ARBA" id="ARBA00022723"/>
    </source>
</evidence>
<feature type="region of interest" description="Disordered" evidence="13">
    <location>
        <begin position="204"/>
        <end position="244"/>
    </location>
</feature>
<dbReference type="InterPro" id="IPR018934">
    <property type="entry name" value="RIO_dom"/>
</dbReference>
<keyword evidence="4" id="KW-0723">Serine/threonine-protein kinase</keyword>
<dbReference type="Pfam" id="PF01163">
    <property type="entry name" value="RIO1"/>
    <property type="match status" value="1"/>
</dbReference>
<name>A0A6U9R8V0_9CHLO</name>
<comment type="catalytic activity">
    <reaction evidence="11">
        <text>L-threonyl-[protein] + ATP = O-phospho-L-threonyl-[protein] + ADP + H(+)</text>
        <dbReference type="Rhea" id="RHEA:46608"/>
        <dbReference type="Rhea" id="RHEA-COMP:11060"/>
        <dbReference type="Rhea" id="RHEA-COMP:11605"/>
        <dbReference type="ChEBI" id="CHEBI:15378"/>
        <dbReference type="ChEBI" id="CHEBI:30013"/>
        <dbReference type="ChEBI" id="CHEBI:30616"/>
        <dbReference type="ChEBI" id="CHEBI:61977"/>
        <dbReference type="ChEBI" id="CHEBI:456216"/>
        <dbReference type="EC" id="2.7.11.1"/>
    </reaction>
</comment>
<evidence type="ECO:0000256" key="1">
    <source>
        <dbReference type="ARBA" id="ARBA00001946"/>
    </source>
</evidence>
<feature type="domain" description="RIO kinase" evidence="14">
    <location>
        <begin position="1"/>
        <end position="177"/>
    </location>
</feature>
<dbReference type="GO" id="GO:0004674">
    <property type="term" value="F:protein serine/threonine kinase activity"/>
    <property type="evidence" value="ECO:0007669"/>
    <property type="project" value="UniProtKB-KW"/>
</dbReference>
<keyword evidence="6" id="KW-0479">Metal-binding</keyword>
<accession>A0A6U9R8V0</accession>
<dbReference type="SMART" id="SM00090">
    <property type="entry name" value="RIO"/>
    <property type="match status" value="1"/>
</dbReference>
<dbReference type="Gene3D" id="3.30.200.20">
    <property type="entry name" value="Phosphorylase Kinase, domain 1"/>
    <property type="match status" value="1"/>
</dbReference>
<dbReference type="EMBL" id="HBIS01005505">
    <property type="protein sequence ID" value="CAE0611134.1"/>
    <property type="molecule type" value="Transcribed_RNA"/>
</dbReference>
<dbReference type="InterPro" id="IPR030484">
    <property type="entry name" value="Rio2"/>
</dbReference>
<dbReference type="Gene3D" id="1.10.510.10">
    <property type="entry name" value="Transferase(Phosphotransferase) domain 1"/>
    <property type="match status" value="1"/>
</dbReference>
<dbReference type="GO" id="GO:0030490">
    <property type="term" value="P:maturation of SSU-rRNA"/>
    <property type="evidence" value="ECO:0007669"/>
    <property type="project" value="TreeGrafter"/>
</dbReference>